<proteinExistence type="predicted"/>
<evidence type="ECO:0000256" key="1">
    <source>
        <dbReference type="SAM" id="MobiDB-lite"/>
    </source>
</evidence>
<evidence type="ECO:0000313" key="3">
    <source>
        <dbReference type="Proteomes" id="UP001220324"/>
    </source>
</evidence>
<keyword evidence="3" id="KW-1185">Reference proteome</keyword>
<protein>
    <submittedName>
        <fullName evidence="2">Uncharacterized protein</fullName>
    </submittedName>
</protein>
<feature type="region of interest" description="Disordered" evidence="1">
    <location>
        <begin position="94"/>
        <end position="152"/>
    </location>
</feature>
<accession>A0AAD6CUY6</accession>
<evidence type="ECO:0000313" key="2">
    <source>
        <dbReference type="EMBL" id="KAJ5538920.1"/>
    </source>
</evidence>
<sequence length="152" mass="17422">MAEMTLDRILLTLSSICPLVIELLTTARIWLITNFTIGRVSSFTVPFDVRAYALEHAPLRRLQDFHLDAHTLVHAEASPGAGPYTNRRVKEGVFRHFPSPPPEMAAAKWPRMARDKKFPVTPAPAGRPPNMRTAEREHHRRGKRRRNEKARR</sequence>
<gene>
    <name evidence="2" type="ORF">N7494_008399</name>
</gene>
<organism evidence="2 3">
    <name type="scientific">Penicillium frequentans</name>
    <dbReference type="NCBI Taxonomy" id="3151616"/>
    <lineage>
        <taxon>Eukaryota</taxon>
        <taxon>Fungi</taxon>
        <taxon>Dikarya</taxon>
        <taxon>Ascomycota</taxon>
        <taxon>Pezizomycotina</taxon>
        <taxon>Eurotiomycetes</taxon>
        <taxon>Eurotiomycetidae</taxon>
        <taxon>Eurotiales</taxon>
        <taxon>Aspergillaceae</taxon>
        <taxon>Penicillium</taxon>
    </lineage>
</organism>
<dbReference type="EMBL" id="JAQIZZ010000006">
    <property type="protein sequence ID" value="KAJ5538920.1"/>
    <property type="molecule type" value="Genomic_DNA"/>
</dbReference>
<reference evidence="2 3" key="1">
    <citation type="journal article" date="2023" name="IMA Fungus">
        <title>Comparative genomic study of the Penicillium genus elucidates a diverse pangenome and 15 lateral gene transfer events.</title>
        <authorList>
            <person name="Petersen C."/>
            <person name="Sorensen T."/>
            <person name="Nielsen M.R."/>
            <person name="Sondergaard T.E."/>
            <person name="Sorensen J.L."/>
            <person name="Fitzpatrick D.A."/>
            <person name="Frisvad J.C."/>
            <person name="Nielsen K.L."/>
        </authorList>
    </citation>
    <scope>NUCLEOTIDE SEQUENCE [LARGE SCALE GENOMIC DNA]</scope>
    <source>
        <strain evidence="2 3">IBT 35679</strain>
    </source>
</reference>
<comment type="caution">
    <text evidence="2">The sequence shown here is derived from an EMBL/GenBank/DDBJ whole genome shotgun (WGS) entry which is preliminary data.</text>
</comment>
<feature type="compositionally biased region" description="Basic residues" evidence="1">
    <location>
        <begin position="138"/>
        <end position="152"/>
    </location>
</feature>
<dbReference type="AlphaFoldDB" id="A0AAD6CUY6"/>
<dbReference type="Proteomes" id="UP001220324">
    <property type="component" value="Unassembled WGS sequence"/>
</dbReference>
<name>A0AAD6CUY6_9EURO</name>